<evidence type="ECO:0000256" key="1">
    <source>
        <dbReference type="SAM" id="MobiDB-lite"/>
    </source>
</evidence>
<dbReference type="InterPro" id="IPR013429">
    <property type="entry name" value="Regulatory_FmdB_Zinc_ribbon"/>
</dbReference>
<dbReference type="Pfam" id="PF09723">
    <property type="entry name" value="Zn_ribbon_8"/>
    <property type="match status" value="1"/>
</dbReference>
<sequence>MPIFEYKCNDCGHEFEELVFDREECPPCPKCQSEQTGKLMSAVRSKVGGFRPDTGDSGTAADAGSGTEFSSSSPCAGCSGGDCSNCG</sequence>
<name>A0ABN6RW09_9BACT</name>
<dbReference type="SMART" id="SM00834">
    <property type="entry name" value="CxxC_CXXC_SSSS"/>
    <property type="match status" value="1"/>
</dbReference>
<evidence type="ECO:0000313" key="3">
    <source>
        <dbReference type="EMBL" id="BDQ33757.1"/>
    </source>
</evidence>
<proteinExistence type="predicted"/>
<dbReference type="Proteomes" id="UP001061361">
    <property type="component" value="Chromosome"/>
</dbReference>
<keyword evidence="4" id="KW-1185">Reference proteome</keyword>
<evidence type="ECO:0000313" key="4">
    <source>
        <dbReference type="Proteomes" id="UP001061361"/>
    </source>
</evidence>
<dbReference type="RefSeq" id="WP_264983813.1">
    <property type="nucleotide sequence ID" value="NZ_AP026708.1"/>
</dbReference>
<protein>
    <submittedName>
        <fullName evidence="3">FmdB family transcriptional regulator</fullName>
    </submittedName>
</protein>
<feature type="domain" description="Putative regulatory protein FmdB zinc ribbon" evidence="2">
    <location>
        <begin position="1"/>
        <end position="41"/>
    </location>
</feature>
<feature type="region of interest" description="Disordered" evidence="1">
    <location>
        <begin position="47"/>
        <end position="87"/>
    </location>
</feature>
<accession>A0ABN6RW09</accession>
<evidence type="ECO:0000259" key="2">
    <source>
        <dbReference type="SMART" id="SM00834"/>
    </source>
</evidence>
<gene>
    <name evidence="3" type="ORF">JCM14722_12990</name>
</gene>
<organism evidence="3 4">
    <name type="scientific">Pseudodesulfovibrio portus</name>
    <dbReference type="NCBI Taxonomy" id="231439"/>
    <lineage>
        <taxon>Bacteria</taxon>
        <taxon>Pseudomonadati</taxon>
        <taxon>Thermodesulfobacteriota</taxon>
        <taxon>Desulfovibrionia</taxon>
        <taxon>Desulfovibrionales</taxon>
        <taxon>Desulfovibrionaceae</taxon>
    </lineage>
</organism>
<feature type="compositionally biased region" description="Low complexity" evidence="1">
    <location>
        <begin position="55"/>
        <end position="87"/>
    </location>
</feature>
<reference evidence="3" key="1">
    <citation type="submission" date="2022-08" db="EMBL/GenBank/DDBJ databases">
        <title>Genome Sequence of the sulphate-reducing bacterium, Pseudodesulfovibrio portus JCM14722.</title>
        <authorList>
            <person name="Kondo R."/>
            <person name="Kataoka T."/>
        </authorList>
    </citation>
    <scope>NUCLEOTIDE SEQUENCE</scope>
    <source>
        <strain evidence="3">JCM 14722</strain>
    </source>
</reference>
<dbReference type="EMBL" id="AP026708">
    <property type="protein sequence ID" value="BDQ33757.1"/>
    <property type="molecule type" value="Genomic_DNA"/>
</dbReference>
<dbReference type="NCBIfam" id="TIGR02605">
    <property type="entry name" value="CxxC_CxxC_SSSS"/>
    <property type="match status" value="1"/>
</dbReference>